<comment type="caution">
    <text evidence="2">The sequence shown here is derived from an EMBL/GenBank/DDBJ whole genome shotgun (WGS) entry which is preliminary data.</text>
</comment>
<dbReference type="SUPFAM" id="SSF53067">
    <property type="entry name" value="Actin-like ATPase domain"/>
    <property type="match status" value="1"/>
</dbReference>
<comment type="catalytic activity">
    <reaction evidence="1">
        <text>1,6-anhydro-N-acetyl-beta-muramate + ATP + H2O = N-acetyl-D-muramate 6-phosphate + ADP + H(+)</text>
        <dbReference type="Rhea" id="RHEA:24952"/>
        <dbReference type="ChEBI" id="CHEBI:15377"/>
        <dbReference type="ChEBI" id="CHEBI:15378"/>
        <dbReference type="ChEBI" id="CHEBI:30616"/>
        <dbReference type="ChEBI" id="CHEBI:58690"/>
        <dbReference type="ChEBI" id="CHEBI:58722"/>
        <dbReference type="ChEBI" id="CHEBI:456216"/>
        <dbReference type="EC" id="2.7.1.170"/>
    </reaction>
</comment>
<comment type="similarity">
    <text evidence="1">Belongs to the anhydro-N-acetylmuramic acid kinase family.</text>
</comment>
<keyword evidence="1" id="KW-0547">Nucleotide-binding</keyword>
<comment type="pathway">
    <text evidence="1">Cell wall biogenesis; peptidoglycan recycling.</text>
</comment>
<dbReference type="PANTHER" id="PTHR30605:SF0">
    <property type="entry name" value="ANHYDRO-N-ACETYLMURAMIC ACID KINASE"/>
    <property type="match status" value="1"/>
</dbReference>
<keyword evidence="3" id="KW-1185">Reference proteome</keyword>
<evidence type="ECO:0000256" key="1">
    <source>
        <dbReference type="HAMAP-Rule" id="MF_01270"/>
    </source>
</evidence>
<keyword evidence="1 2" id="KW-0808">Transferase</keyword>
<dbReference type="Proteomes" id="UP000681027">
    <property type="component" value="Unassembled WGS sequence"/>
</dbReference>
<sequence length="395" mass="43070">MDYLAKQMDKKKKLAIGLMSGTSMDGIDAALVELEGQGENTNVTLVAFETFSFTEDERSKIKSLCDPVTSSVDQICRMNVYLGHKFAEASLKITALAKYCPKDVDFISSHGQTIYHMPEFHATLQIGELAVIAEETGCLTVGDFRPSDMAVGGQGAPLVPFTDYLLFHSKEKDRVLLNIGGMSNITILPKAGGAKSVYGFDTGPGNVLIDEIVKIETNNRFSFDKNGDIAMSGSIHHSILNDLIAKDPFIRLPPPKSTGREQYTEQMAREIWDIANSQGISFSDIIATVTQYTVEAVISNLEQYVFPKNSISEVIVSGGGVYNAAIIKGLAAYEKYKILKMEDIGYSSDAKEAISFAILGNECLHGNCNNLPNVTGAQRQTIMGKIVIPSLLKDR</sequence>
<dbReference type="EC" id="2.7.1.170" evidence="1"/>
<dbReference type="CDD" id="cd24050">
    <property type="entry name" value="ASKHA_NBD_ANMK"/>
    <property type="match status" value="1"/>
</dbReference>
<gene>
    <name evidence="1" type="primary">anmK</name>
    <name evidence="2" type="ORF">KHA94_20105</name>
</gene>
<comment type="pathway">
    <text evidence="1">Amino-sugar metabolism; 1,6-anhydro-N-acetylmuramate degradation.</text>
</comment>
<evidence type="ECO:0000313" key="2">
    <source>
        <dbReference type="EMBL" id="MBS4192463.1"/>
    </source>
</evidence>
<organism evidence="2 3">
    <name type="scientific">Cytobacillus citreus</name>
    <dbReference type="NCBI Taxonomy" id="2833586"/>
    <lineage>
        <taxon>Bacteria</taxon>
        <taxon>Bacillati</taxon>
        <taxon>Bacillota</taxon>
        <taxon>Bacilli</taxon>
        <taxon>Bacillales</taxon>
        <taxon>Bacillaceae</taxon>
        <taxon>Cytobacillus</taxon>
    </lineage>
</organism>
<evidence type="ECO:0000313" key="3">
    <source>
        <dbReference type="Proteomes" id="UP000681027"/>
    </source>
</evidence>
<dbReference type="PANTHER" id="PTHR30605">
    <property type="entry name" value="ANHYDRO-N-ACETYLMURAMIC ACID KINASE"/>
    <property type="match status" value="1"/>
</dbReference>
<comment type="function">
    <text evidence="1">Catalyzes the specific phosphorylation of 1,6-anhydro-N-acetylmuramic acid (anhMurNAc) with the simultaneous cleavage of the 1,6-anhydro ring, generating MurNAc-6-P. Is required for the utilization of anhMurNAc either imported from the medium or derived from its own cell wall murein, and thus plays a role in cell wall recycling.</text>
</comment>
<dbReference type="GO" id="GO:0016301">
    <property type="term" value="F:kinase activity"/>
    <property type="evidence" value="ECO:0007669"/>
    <property type="project" value="UniProtKB-KW"/>
</dbReference>
<feature type="binding site" evidence="1">
    <location>
        <begin position="21"/>
        <end position="28"/>
    </location>
    <ligand>
        <name>ATP</name>
        <dbReference type="ChEBI" id="CHEBI:30616"/>
    </ligand>
</feature>
<dbReference type="NCBIfam" id="NF007148">
    <property type="entry name" value="PRK09585.3-2"/>
    <property type="match status" value="1"/>
</dbReference>
<accession>A0ABS5NX96</accession>
<dbReference type="Pfam" id="PF03702">
    <property type="entry name" value="AnmK"/>
    <property type="match status" value="1"/>
</dbReference>
<dbReference type="InterPro" id="IPR043129">
    <property type="entry name" value="ATPase_NBD"/>
</dbReference>
<dbReference type="Gene3D" id="3.30.420.40">
    <property type="match status" value="2"/>
</dbReference>
<protein>
    <recommendedName>
        <fullName evidence="1">Anhydro-N-acetylmuramic acid kinase</fullName>
        <ecNumber evidence="1">2.7.1.170</ecNumber>
    </recommendedName>
    <alternativeName>
        <fullName evidence="1">AnhMurNAc kinase</fullName>
    </alternativeName>
</protein>
<keyword evidence="1" id="KW-0119">Carbohydrate metabolism</keyword>
<dbReference type="InterPro" id="IPR005338">
    <property type="entry name" value="Anhydro_N_Ac-Mur_kinase"/>
</dbReference>
<dbReference type="HAMAP" id="MF_01270">
    <property type="entry name" value="AnhMurNAc_kinase"/>
    <property type="match status" value="1"/>
</dbReference>
<name>A0ABS5NX96_9BACI</name>
<keyword evidence="1 2" id="KW-0418">Kinase</keyword>
<proteinExistence type="inferred from homology"/>
<reference evidence="2 3" key="1">
    <citation type="submission" date="2021-05" db="EMBL/GenBank/DDBJ databases">
        <title>Novel Bacillus species.</title>
        <authorList>
            <person name="Liu G."/>
        </authorList>
    </citation>
    <scope>NUCLEOTIDE SEQUENCE [LARGE SCALE GENOMIC DNA]</scope>
    <source>
        <strain evidence="2 3">FJAT-49705</strain>
    </source>
</reference>
<dbReference type="EMBL" id="JAGYPM010000004">
    <property type="protein sequence ID" value="MBS4192463.1"/>
    <property type="molecule type" value="Genomic_DNA"/>
</dbReference>
<keyword evidence="1" id="KW-0067">ATP-binding</keyword>